<dbReference type="InterPro" id="IPR001810">
    <property type="entry name" value="F-box_dom"/>
</dbReference>
<dbReference type="SUPFAM" id="SSF52047">
    <property type="entry name" value="RNI-like"/>
    <property type="match status" value="1"/>
</dbReference>
<dbReference type="OrthoDB" id="549243at2759"/>
<dbReference type="PROSITE" id="PS50181">
    <property type="entry name" value="FBOX"/>
    <property type="match status" value="1"/>
</dbReference>
<dbReference type="STRING" id="7176.B0XB29"/>
<protein>
    <recommendedName>
        <fullName evidence="1">F-box domain-containing protein</fullName>
    </recommendedName>
</protein>
<evidence type="ECO:0000313" key="4">
    <source>
        <dbReference type="Proteomes" id="UP000002320"/>
    </source>
</evidence>
<dbReference type="AlphaFoldDB" id="B0XB29"/>
<dbReference type="SUPFAM" id="SSF81383">
    <property type="entry name" value="F-box domain"/>
    <property type="match status" value="1"/>
</dbReference>
<feature type="domain" description="F-box" evidence="1">
    <location>
        <begin position="95"/>
        <end position="142"/>
    </location>
</feature>
<dbReference type="eggNOG" id="KOG1947">
    <property type="taxonomic scope" value="Eukaryota"/>
</dbReference>
<organism>
    <name type="scientific">Culex quinquefasciatus</name>
    <name type="common">Southern house mosquito</name>
    <name type="synonym">Culex pungens</name>
    <dbReference type="NCBI Taxonomy" id="7176"/>
    <lineage>
        <taxon>Eukaryota</taxon>
        <taxon>Metazoa</taxon>
        <taxon>Ecdysozoa</taxon>
        <taxon>Arthropoda</taxon>
        <taxon>Hexapoda</taxon>
        <taxon>Insecta</taxon>
        <taxon>Pterygota</taxon>
        <taxon>Neoptera</taxon>
        <taxon>Endopterygota</taxon>
        <taxon>Diptera</taxon>
        <taxon>Nematocera</taxon>
        <taxon>Culicoidea</taxon>
        <taxon>Culicidae</taxon>
        <taxon>Culicinae</taxon>
        <taxon>Culicini</taxon>
        <taxon>Culex</taxon>
        <taxon>Culex</taxon>
    </lineage>
</organism>
<dbReference type="VEuPathDB" id="VectorBase:CQUJHB010583"/>
<name>B0XB29_CULQU</name>
<dbReference type="EnsemblMetazoa" id="CPIJ016530-RA">
    <property type="protein sequence ID" value="CPIJ016530-PA"/>
    <property type="gene ID" value="CPIJ016530"/>
</dbReference>
<dbReference type="InterPro" id="IPR036047">
    <property type="entry name" value="F-box-like_dom_sf"/>
</dbReference>
<dbReference type="Gene3D" id="3.80.10.10">
    <property type="entry name" value="Ribonuclease Inhibitor"/>
    <property type="match status" value="1"/>
</dbReference>
<keyword evidence="4" id="KW-1185">Reference proteome</keyword>
<reference evidence="3" key="2">
    <citation type="submission" date="2020-05" db="UniProtKB">
        <authorList>
            <consortium name="EnsemblMetazoa"/>
        </authorList>
    </citation>
    <scope>IDENTIFICATION</scope>
    <source>
        <strain evidence="3">JHB</strain>
    </source>
</reference>
<gene>
    <name evidence="3" type="primary">6050206</name>
    <name evidence="2" type="ORF">CpipJ_CPIJ016530</name>
</gene>
<dbReference type="Gene3D" id="1.20.1280.50">
    <property type="match status" value="1"/>
</dbReference>
<dbReference type="VEuPathDB" id="VectorBase:CPIJ016530"/>
<dbReference type="Proteomes" id="UP000002320">
    <property type="component" value="Unassembled WGS sequence"/>
</dbReference>
<dbReference type="InParanoid" id="B0XB29"/>
<dbReference type="PANTHER" id="PTHR38926:SF72">
    <property type="entry name" value="IM:7136021-RELATED"/>
    <property type="match status" value="1"/>
</dbReference>
<dbReference type="SMART" id="SM00256">
    <property type="entry name" value="FBOX"/>
    <property type="match status" value="1"/>
</dbReference>
<evidence type="ECO:0000313" key="2">
    <source>
        <dbReference type="EMBL" id="EDS43999.1"/>
    </source>
</evidence>
<dbReference type="Pfam" id="PF12937">
    <property type="entry name" value="F-box-like"/>
    <property type="match status" value="1"/>
</dbReference>
<dbReference type="PANTHER" id="PTHR38926">
    <property type="entry name" value="F-BOX DOMAIN CONTAINING PROTEIN, EXPRESSED"/>
    <property type="match status" value="1"/>
</dbReference>
<sequence>MSYNFDHRSHDKYDILVQKRMTFVRMSHDIVVRRRTVARTVNVDFDGLFSQGLADVSGGQSKKPARSRLTNNTFKFQVSVQSGNISAIMQQQPSPSPWEQLPAELLAKIFSHLSPVQLERVRLTCRRWNHVVCDTPALMAQFELWFDSWPAPFSDDHHEQSKMAANVTGRYSVAHVQLGLGGPLWDKIGETIQILTVFIGNRVDPLIDLLRMTPNLRCLTIRDGIPDWMDLSSPDDVTGTVDFKLEQLRELDFRGEFVNLFCQICPNLQVLNQRMNPEPYETNVMPLIRAAHATLQKLSLDNTYLSPDNFREICSLDRIHLVELSLASNWQDPWMKQESCMKLISKQPSLEILRLEPMEKGGDRGPQIWSKIQENLPNLKTLFLDIDASHGAALPTFLSHMPQLECLGIRFSGGFDCYLGTISNPNLKSLKLEGVYLNPDDLSAFFAKTPNIRHLTLNQVSNDELRQISCLKQLERLEIGFCEIFHPDYVMTSVKTLKCFYDPEISVKDIVAVFPNVQHLTVTGQTTDDVVLVLVRELKRLKQLNLPACWAMTAVALDHIIEHGRTLERLEIQLESKDILPEKVAQLRETVRVRVYEVPYQDFYCDMWSTGSVDSEELE</sequence>
<dbReference type="HOGENOM" id="CLU_030454_0_0_1"/>
<evidence type="ECO:0000313" key="3">
    <source>
        <dbReference type="EnsemblMetazoa" id="CPIJ016530-PA"/>
    </source>
</evidence>
<dbReference type="InterPro" id="IPR032675">
    <property type="entry name" value="LRR_dom_sf"/>
</dbReference>
<proteinExistence type="predicted"/>
<dbReference type="KEGG" id="cqu:CpipJ_CPIJ016530"/>
<evidence type="ECO:0000259" key="1">
    <source>
        <dbReference type="PROSITE" id="PS50181"/>
    </source>
</evidence>
<reference evidence="2" key="1">
    <citation type="submission" date="2007-03" db="EMBL/GenBank/DDBJ databases">
        <title>Annotation of Culex pipiens quinquefasciatus.</title>
        <authorList>
            <consortium name="The Broad Institute Genome Sequencing Platform"/>
            <person name="Atkinson P.W."/>
            <person name="Hemingway J."/>
            <person name="Christensen B.M."/>
            <person name="Higgs S."/>
            <person name="Kodira C."/>
            <person name="Hannick L."/>
            <person name="Megy K."/>
            <person name="O'Leary S."/>
            <person name="Pearson M."/>
            <person name="Haas B.J."/>
            <person name="Mauceli E."/>
            <person name="Wortman J.R."/>
            <person name="Lee N.H."/>
            <person name="Guigo R."/>
            <person name="Stanke M."/>
            <person name="Alvarado L."/>
            <person name="Amedeo P."/>
            <person name="Antoine C.H."/>
            <person name="Arensburger P."/>
            <person name="Bidwell S.L."/>
            <person name="Crawford M."/>
            <person name="Camaro F."/>
            <person name="Devon K."/>
            <person name="Engels R."/>
            <person name="Hammond M."/>
            <person name="Howarth C."/>
            <person name="Koehrsen M."/>
            <person name="Lawson D."/>
            <person name="Montgomery P."/>
            <person name="Nene V."/>
            <person name="Nusbaum C."/>
            <person name="Puiu D."/>
            <person name="Romero-Severson J."/>
            <person name="Severson D.W."/>
            <person name="Shumway M."/>
            <person name="Sisk P."/>
            <person name="Stolte C."/>
            <person name="Zeng Q."/>
            <person name="Eisenstadt E."/>
            <person name="Fraser-Liggett C."/>
            <person name="Strausberg R."/>
            <person name="Galagan J."/>
            <person name="Birren B."/>
            <person name="Collins F.H."/>
        </authorList>
    </citation>
    <scope>NUCLEOTIDE SEQUENCE [LARGE SCALE GENOMIC DNA]</scope>
    <source>
        <strain evidence="2">JHB</strain>
    </source>
</reference>
<dbReference type="EMBL" id="DS232608">
    <property type="protein sequence ID" value="EDS43999.1"/>
    <property type="molecule type" value="Genomic_DNA"/>
</dbReference>
<accession>B0XB29</accession>